<protein>
    <recommendedName>
        <fullName evidence="1">LPS-assembly protein LptD</fullName>
    </recommendedName>
</protein>
<feature type="region of interest" description="Disordered" evidence="2">
    <location>
        <begin position="35"/>
        <end position="179"/>
    </location>
</feature>
<dbReference type="InterPro" id="IPR050218">
    <property type="entry name" value="LptD"/>
</dbReference>
<dbReference type="RefSeq" id="WP_112146883.1">
    <property type="nucleotide sequence ID" value="NZ_PGTO01000019.1"/>
</dbReference>
<keyword evidence="1" id="KW-0472">Membrane</keyword>
<sequence length="922" mass="99786" precursor="true">MSRSRQLFLLTLLASSTALSGLARAEAVNGAAFPEVGGWGQAWGEDEVPPPAASRLPPRSSPPLPGYRAPPPAAALPTRPSGPLAPSSAPVEAVRSVAPLDEAGGQAFPEVGGWGQAWGEDEPVTAPRPRSAPAPSTMAGPSPAAPAGVALPSQAAPSRLRASVSPTSADEAGSPVRRRGVSVAVQPADIDGDAVGMRRPPRIIPQALHKAQRREEGEDPPVHMEADQVIYDREFNVVTAKGRVEMIQSGRTISADVVSYNLKQDVMGASGNVVLTEPTGEVTFADYFELTGDFKSGVAANMRVILADNSRLAAQSGQRVGGDRTDFDRAVYTACEPCRDNPGRTPIWQAKAQRVTHNQAEAQIEYRDAWIELAGVPVLYTPYLSHPDPTVKRKSGFLAPTVGYNSSLGPSFTTPYFFVMSDQEDVTLVPRFMLPQTDAISAVKTDPDNLATSAMQHLHLLGEHRWRGVYGEAKTVASITADKGSGDIRGHVESKGLVDLDRTWRAGWQAQYQSDRTYRDLYRVRTDNDRPWRLTRPYVEGFGRRNYAMAETMSFQGERLSGDGTKSPVVLPHMIHRAVSDPGWAGSYWSFDSDFLSYTRTKGPVAQRISQQTGWHLPMTTPDGQVMTLNTSVRGDGYRSQNLTNYAGTATAGRAIPEASLEWRYPFSRPGTWMSQVVEPMAIVAMSPGGGNSDKIPNEDSLAFELDETNVMRPNRLVGLDRIEGGLRGGYGLRWSGFPAVGGRLGLQAAQGWRRKVDNTFSSTSGFTDTLSDYLGRVDVAPTGFLALNSRVRLDKESLALRRNESSISIGPPMLSFATTYGYLSTSSNTAGQIYPRRQYINYGVSSALSKYWVATASLAQDLGDNGGTLNWTANTTYNDECFAIMATMNRYYSNAPGLLSGYNAMLTIVLKTLGEAPLGLF</sequence>
<evidence type="ECO:0000256" key="2">
    <source>
        <dbReference type="SAM" id="MobiDB-lite"/>
    </source>
</evidence>
<dbReference type="GO" id="GO:0015920">
    <property type="term" value="P:lipopolysaccharide transport"/>
    <property type="evidence" value="ECO:0007669"/>
    <property type="project" value="InterPro"/>
</dbReference>
<dbReference type="Proteomes" id="UP000251075">
    <property type="component" value="Unassembled WGS sequence"/>
</dbReference>
<dbReference type="InterPro" id="IPR020889">
    <property type="entry name" value="LipoPS_assembly_LptD"/>
</dbReference>
<comment type="subcellular location">
    <subcellularLocation>
        <location evidence="1">Cell outer membrane</location>
    </subcellularLocation>
</comment>
<accession>A0A364NU72</accession>
<dbReference type="InterPro" id="IPR007543">
    <property type="entry name" value="LptD_C"/>
</dbReference>
<comment type="caution">
    <text evidence="4">The sequence shown here is derived from an EMBL/GenBank/DDBJ whole genome shotgun (WGS) entry which is preliminary data.</text>
</comment>
<dbReference type="HAMAP" id="MF_01411">
    <property type="entry name" value="LPS_assembly_LptD"/>
    <property type="match status" value="1"/>
</dbReference>
<dbReference type="EMBL" id="PGTO01000019">
    <property type="protein sequence ID" value="RAU20621.1"/>
    <property type="molecule type" value="Genomic_DNA"/>
</dbReference>
<keyword evidence="1" id="KW-0998">Cell outer membrane</keyword>
<comment type="subunit">
    <text evidence="1">Component of the lipopolysaccharide transport and assembly complex.</text>
</comment>
<name>A0A364NU72_9PROT</name>
<keyword evidence="5" id="KW-1185">Reference proteome</keyword>
<dbReference type="Gene3D" id="2.60.450.10">
    <property type="entry name" value="Lipopolysaccharide (LPS) transport protein A like domain"/>
    <property type="match status" value="1"/>
</dbReference>
<dbReference type="PANTHER" id="PTHR30189:SF1">
    <property type="entry name" value="LPS-ASSEMBLY PROTEIN LPTD"/>
    <property type="match status" value="1"/>
</dbReference>
<dbReference type="AlphaFoldDB" id="A0A364NU72"/>
<feature type="signal peptide" evidence="1">
    <location>
        <begin position="1"/>
        <end position="25"/>
    </location>
</feature>
<feature type="compositionally biased region" description="Low complexity" evidence="2">
    <location>
        <begin position="127"/>
        <end position="153"/>
    </location>
</feature>
<evidence type="ECO:0000313" key="4">
    <source>
        <dbReference type="EMBL" id="RAU20621.1"/>
    </source>
</evidence>
<dbReference type="GO" id="GO:0043165">
    <property type="term" value="P:Gram-negative-bacterium-type cell outer membrane assembly"/>
    <property type="evidence" value="ECO:0007669"/>
    <property type="project" value="UniProtKB-UniRule"/>
</dbReference>
<comment type="caution">
    <text evidence="1">Lacks conserved residue(s) required for the propagation of feature annotation.</text>
</comment>
<evidence type="ECO:0000259" key="3">
    <source>
        <dbReference type="Pfam" id="PF04453"/>
    </source>
</evidence>
<dbReference type="PANTHER" id="PTHR30189">
    <property type="entry name" value="LPS-ASSEMBLY PROTEIN"/>
    <property type="match status" value="1"/>
</dbReference>
<dbReference type="GO" id="GO:1990351">
    <property type="term" value="C:transporter complex"/>
    <property type="evidence" value="ECO:0007669"/>
    <property type="project" value="TreeGrafter"/>
</dbReference>
<keyword evidence="1" id="KW-0732">Signal</keyword>
<dbReference type="Pfam" id="PF04453">
    <property type="entry name" value="LptD"/>
    <property type="match status" value="1"/>
</dbReference>
<comment type="similarity">
    <text evidence="1">Belongs to the LptD family.</text>
</comment>
<proteinExistence type="inferred from homology"/>
<organism evidence="4 5">
    <name type="scientific">Paramagnetospirillum kuznetsovii</name>
    <dbReference type="NCBI Taxonomy" id="2053833"/>
    <lineage>
        <taxon>Bacteria</taxon>
        <taxon>Pseudomonadati</taxon>
        <taxon>Pseudomonadota</taxon>
        <taxon>Alphaproteobacteria</taxon>
        <taxon>Rhodospirillales</taxon>
        <taxon>Magnetospirillaceae</taxon>
        <taxon>Paramagnetospirillum</taxon>
    </lineage>
</organism>
<dbReference type="GO" id="GO:0009279">
    <property type="term" value="C:cell outer membrane"/>
    <property type="evidence" value="ECO:0007669"/>
    <property type="project" value="UniProtKB-SubCell"/>
</dbReference>
<gene>
    <name evidence="1" type="primary">lptD</name>
    <name evidence="4" type="ORF">CU669_17460</name>
</gene>
<feature type="compositionally biased region" description="Pro residues" evidence="2">
    <location>
        <begin position="59"/>
        <end position="74"/>
    </location>
</feature>
<reference evidence="4 5" key="1">
    <citation type="submission" date="2017-11" db="EMBL/GenBank/DDBJ databases">
        <title>Draft genome sequence of magnetotactic bacterium Magnetospirillum kuznetsovii LBB-42.</title>
        <authorList>
            <person name="Grouzdev D.S."/>
            <person name="Rysina M.S."/>
            <person name="Baslerov R.V."/>
            <person name="Koziaeva V."/>
        </authorList>
    </citation>
    <scope>NUCLEOTIDE SEQUENCE [LARGE SCALE GENOMIC DNA]</scope>
    <source>
        <strain evidence="4 5">LBB-42</strain>
    </source>
</reference>
<evidence type="ECO:0000313" key="5">
    <source>
        <dbReference type="Proteomes" id="UP000251075"/>
    </source>
</evidence>
<feature type="chain" id="PRO_5017091349" description="LPS-assembly protein LptD" evidence="1">
    <location>
        <begin position="26"/>
        <end position="922"/>
    </location>
</feature>
<dbReference type="OrthoDB" id="9760225at2"/>
<feature type="domain" description="LptD C-terminal" evidence="3">
    <location>
        <begin position="488"/>
        <end position="846"/>
    </location>
</feature>
<comment type="function">
    <text evidence="1">Involved in the assembly of lipopolysaccharide (LPS) at the surface of the outer membrane.</text>
</comment>
<evidence type="ECO:0000256" key="1">
    <source>
        <dbReference type="HAMAP-Rule" id="MF_01411"/>
    </source>
</evidence>